<dbReference type="CDD" id="cd08832">
    <property type="entry name" value="ArfGap_ADAP"/>
    <property type="match status" value="1"/>
</dbReference>
<evidence type="ECO:0000259" key="9">
    <source>
        <dbReference type="PROSITE" id="PS50003"/>
    </source>
</evidence>
<evidence type="ECO:0000256" key="4">
    <source>
        <dbReference type="ARBA" id="ARBA00022723"/>
    </source>
</evidence>
<dbReference type="Gene3D" id="1.10.220.150">
    <property type="entry name" value="Arf GTPase activating protein"/>
    <property type="match status" value="1"/>
</dbReference>
<keyword evidence="3" id="KW-0963">Cytoplasm</keyword>
<feature type="domain" description="PH" evidence="9">
    <location>
        <begin position="130"/>
        <end position="231"/>
    </location>
</feature>
<evidence type="ECO:0000256" key="5">
    <source>
        <dbReference type="ARBA" id="ARBA00022737"/>
    </source>
</evidence>
<evidence type="ECO:0000256" key="7">
    <source>
        <dbReference type="ARBA" id="ARBA00022833"/>
    </source>
</evidence>
<dbReference type="InterPro" id="IPR052589">
    <property type="entry name" value="Arf-GAP_dual-PH_domain"/>
</dbReference>
<dbReference type="Ensembl" id="ENSCSAVT00000008069.1">
    <property type="protein sequence ID" value="ENSCSAVP00000007963.1"/>
    <property type="gene ID" value="ENSCSAVG00000004750.1"/>
</dbReference>
<dbReference type="PROSITE" id="PS50115">
    <property type="entry name" value="ARFGAP"/>
    <property type="match status" value="1"/>
</dbReference>
<dbReference type="CDD" id="cd01251">
    <property type="entry name" value="PH2_ADAP"/>
    <property type="match status" value="1"/>
</dbReference>
<dbReference type="FunFam" id="2.30.29.30:FF:000080">
    <property type="entry name" value="Arf-GAP with dual PH domain-containing protein 1"/>
    <property type="match status" value="1"/>
</dbReference>
<dbReference type="SMART" id="SM00105">
    <property type="entry name" value="ArfGap"/>
    <property type="match status" value="1"/>
</dbReference>
<dbReference type="Gene3D" id="2.30.29.30">
    <property type="entry name" value="Pleckstrin-homology domain (PH domain)/Phosphotyrosine-binding domain (PTB)"/>
    <property type="match status" value="2"/>
</dbReference>
<evidence type="ECO:0000259" key="10">
    <source>
        <dbReference type="PROSITE" id="PS50115"/>
    </source>
</evidence>
<evidence type="ECO:0000256" key="1">
    <source>
        <dbReference type="ARBA" id="ARBA00004496"/>
    </source>
</evidence>
<accession>H2YRK3</accession>
<dbReference type="GO" id="GO:1902936">
    <property type="term" value="F:phosphatidylinositol bisphosphate binding"/>
    <property type="evidence" value="ECO:0007669"/>
    <property type="project" value="InterPro"/>
</dbReference>
<keyword evidence="5" id="KW-0677">Repeat</keyword>
<dbReference type="Pfam" id="PF00169">
    <property type="entry name" value="PH"/>
    <property type="match status" value="2"/>
</dbReference>
<evidence type="ECO:0000256" key="8">
    <source>
        <dbReference type="PROSITE-ProRule" id="PRU00288"/>
    </source>
</evidence>
<dbReference type="CDD" id="cd13252">
    <property type="entry name" value="PH1_ADAP"/>
    <property type="match status" value="1"/>
</dbReference>
<dbReference type="InterPro" id="IPR038508">
    <property type="entry name" value="ArfGAP_dom_sf"/>
</dbReference>
<dbReference type="GeneTree" id="ENSGT00940000156498"/>
<dbReference type="FunFam" id="2.30.29.30:FF:000099">
    <property type="entry name" value="Arf-GAP with dual PH domain-containing protein 1"/>
    <property type="match status" value="1"/>
</dbReference>
<dbReference type="AlphaFoldDB" id="H2YRK3"/>
<dbReference type="InterPro" id="IPR001849">
    <property type="entry name" value="PH_domain"/>
</dbReference>
<dbReference type="InParanoid" id="H2YRK3"/>
<evidence type="ECO:0000313" key="11">
    <source>
        <dbReference type="Ensembl" id="ENSCSAVP00000007963.1"/>
    </source>
</evidence>
<evidence type="ECO:0000256" key="6">
    <source>
        <dbReference type="ARBA" id="ARBA00022771"/>
    </source>
</evidence>
<dbReference type="GO" id="GO:0005547">
    <property type="term" value="F:phosphatidylinositol-3,4,5-trisphosphate binding"/>
    <property type="evidence" value="ECO:0007669"/>
    <property type="project" value="TreeGrafter"/>
</dbReference>
<keyword evidence="6 8" id="KW-0863">Zinc-finger</keyword>
<dbReference type="Pfam" id="PF01412">
    <property type="entry name" value="ArfGap"/>
    <property type="match status" value="1"/>
</dbReference>
<dbReference type="InterPro" id="IPR011993">
    <property type="entry name" value="PH-like_dom_sf"/>
</dbReference>
<dbReference type="GO" id="GO:0005886">
    <property type="term" value="C:plasma membrane"/>
    <property type="evidence" value="ECO:0007669"/>
    <property type="project" value="TreeGrafter"/>
</dbReference>
<dbReference type="eggNOG" id="KOG0703">
    <property type="taxonomic scope" value="Eukaryota"/>
</dbReference>
<dbReference type="PANTHER" id="PTHR46021:SF2">
    <property type="entry name" value="ARF-GAP WITH DUAL PH DOMAIN-CONTAINING PROTEIN 1"/>
    <property type="match status" value="1"/>
</dbReference>
<dbReference type="Proteomes" id="UP000007875">
    <property type="component" value="Unassembled WGS sequence"/>
</dbReference>
<feature type="domain" description="Arf-GAP" evidence="10">
    <location>
        <begin position="7"/>
        <end position="119"/>
    </location>
</feature>
<comment type="subcellular location">
    <subcellularLocation>
        <location evidence="1">Cytoplasm</location>
    </subcellularLocation>
</comment>
<dbReference type="GO" id="GO:0005096">
    <property type="term" value="F:GTPase activator activity"/>
    <property type="evidence" value="ECO:0007669"/>
    <property type="project" value="UniProtKB-KW"/>
</dbReference>
<dbReference type="PROSITE" id="PS50003">
    <property type="entry name" value="PH_DOMAIN"/>
    <property type="match status" value="2"/>
</dbReference>
<evidence type="ECO:0000256" key="2">
    <source>
        <dbReference type="ARBA" id="ARBA00022468"/>
    </source>
</evidence>
<proteinExistence type="predicted"/>
<keyword evidence="12" id="KW-1185">Reference proteome</keyword>
<dbReference type="PANTHER" id="PTHR46021">
    <property type="entry name" value="ARF-GAP WITH DUAL PH DOMAIN-CONTAINING PROTEIN 1-LIKE PROTEIN"/>
    <property type="match status" value="1"/>
</dbReference>
<dbReference type="InterPro" id="IPR001164">
    <property type="entry name" value="ArfGAP_dom"/>
</dbReference>
<reference evidence="11" key="2">
    <citation type="submission" date="2025-08" db="UniProtKB">
        <authorList>
            <consortium name="Ensembl"/>
        </authorList>
    </citation>
    <scope>IDENTIFICATION</scope>
</reference>
<dbReference type="STRING" id="51511.ENSCSAVP00000007963"/>
<reference evidence="11" key="3">
    <citation type="submission" date="2025-09" db="UniProtKB">
        <authorList>
            <consortium name="Ensembl"/>
        </authorList>
    </citation>
    <scope>IDENTIFICATION</scope>
</reference>
<reference evidence="12" key="1">
    <citation type="submission" date="2003-08" db="EMBL/GenBank/DDBJ databases">
        <authorList>
            <person name="Birren B."/>
            <person name="Nusbaum C."/>
            <person name="Abebe A."/>
            <person name="Abouelleil A."/>
            <person name="Adekoya E."/>
            <person name="Ait-zahra M."/>
            <person name="Allen N."/>
            <person name="Allen T."/>
            <person name="An P."/>
            <person name="Anderson M."/>
            <person name="Anderson S."/>
            <person name="Arachchi H."/>
            <person name="Armbruster J."/>
            <person name="Bachantsang P."/>
            <person name="Baldwin J."/>
            <person name="Barry A."/>
            <person name="Bayul T."/>
            <person name="Blitshsteyn B."/>
            <person name="Bloom T."/>
            <person name="Blye J."/>
            <person name="Boguslavskiy L."/>
            <person name="Borowsky M."/>
            <person name="Boukhgalter B."/>
            <person name="Brunache A."/>
            <person name="Butler J."/>
            <person name="Calixte N."/>
            <person name="Calvo S."/>
            <person name="Camarata J."/>
            <person name="Campo K."/>
            <person name="Chang J."/>
            <person name="Cheshatsang Y."/>
            <person name="Citroen M."/>
            <person name="Collymore A."/>
            <person name="Considine T."/>
            <person name="Cook A."/>
            <person name="Cooke P."/>
            <person name="Corum B."/>
            <person name="Cuomo C."/>
            <person name="David R."/>
            <person name="Dawoe T."/>
            <person name="Degray S."/>
            <person name="Dodge S."/>
            <person name="Dooley K."/>
            <person name="Dorje P."/>
            <person name="Dorjee K."/>
            <person name="Dorris L."/>
            <person name="Duffey N."/>
            <person name="Dupes A."/>
            <person name="Elkins T."/>
            <person name="Engels R."/>
            <person name="Erickson J."/>
            <person name="Farina A."/>
            <person name="Faro S."/>
            <person name="Ferreira P."/>
            <person name="Fischer H."/>
            <person name="Fitzgerald M."/>
            <person name="Foley K."/>
            <person name="Gage D."/>
            <person name="Galagan J."/>
            <person name="Gearin G."/>
            <person name="Gnerre S."/>
            <person name="Gnirke A."/>
            <person name="Goyette A."/>
            <person name="Graham J."/>
            <person name="Grandbois E."/>
            <person name="Gyaltsen K."/>
            <person name="Hafez N."/>
            <person name="Hagopian D."/>
            <person name="Hagos B."/>
            <person name="Hall J."/>
            <person name="Hatcher B."/>
            <person name="Heller A."/>
            <person name="Higgins H."/>
            <person name="Honan T."/>
            <person name="Horn A."/>
            <person name="Houde N."/>
            <person name="Hughes L."/>
            <person name="Hulme W."/>
            <person name="Husby E."/>
            <person name="Iliev I."/>
            <person name="Jaffe D."/>
            <person name="Jones C."/>
            <person name="Kamal M."/>
            <person name="Kamat A."/>
            <person name="Kamvysselis M."/>
            <person name="Karlsson E."/>
            <person name="Kells C."/>
            <person name="Kieu A."/>
            <person name="Kisner P."/>
            <person name="Kodira C."/>
            <person name="Kulbokas E."/>
            <person name="Labutti K."/>
            <person name="Lama D."/>
            <person name="Landers T."/>
            <person name="Leger J."/>
            <person name="Levine S."/>
            <person name="Lewis D."/>
            <person name="Lewis T."/>
            <person name="Lindblad-toh K."/>
            <person name="Liu X."/>
            <person name="Lokyitsang T."/>
            <person name="Lokyitsang Y."/>
            <person name="Lucien O."/>
            <person name="Lui A."/>
            <person name="Ma L.J."/>
            <person name="Mabbitt R."/>
            <person name="Macdonald J."/>
            <person name="Maclean C."/>
            <person name="Major J."/>
            <person name="Manning J."/>
            <person name="Marabella R."/>
            <person name="Maru K."/>
            <person name="Matthews C."/>
            <person name="Mauceli E."/>
            <person name="Mccarthy M."/>
            <person name="Mcdonough S."/>
            <person name="Mcghee T."/>
            <person name="Meldrim J."/>
            <person name="Meneus L."/>
            <person name="Mesirov J."/>
            <person name="Mihalev A."/>
            <person name="Mihova T."/>
            <person name="Mikkelsen T."/>
            <person name="Mlenga V."/>
            <person name="Moru K."/>
            <person name="Mozes J."/>
            <person name="Mulrain L."/>
            <person name="Munson G."/>
            <person name="Naylor J."/>
            <person name="Newes C."/>
            <person name="Nguyen C."/>
            <person name="Nguyen N."/>
            <person name="Nguyen T."/>
            <person name="Nicol R."/>
            <person name="Nielsen C."/>
            <person name="Nizzari M."/>
            <person name="Norbu C."/>
            <person name="Norbu N."/>
            <person name="O'donnell P."/>
            <person name="Okoawo O."/>
            <person name="O'leary S."/>
            <person name="Omotosho B."/>
            <person name="O'neill K."/>
            <person name="Osman S."/>
            <person name="Parker S."/>
            <person name="Perrin D."/>
            <person name="Phunkhang P."/>
            <person name="Piqani B."/>
            <person name="Purcell S."/>
            <person name="Rachupka T."/>
            <person name="Ramasamy U."/>
            <person name="Rameau R."/>
            <person name="Ray V."/>
            <person name="Raymond C."/>
            <person name="Retta R."/>
            <person name="Richardson S."/>
            <person name="Rise C."/>
            <person name="Rodriguez J."/>
            <person name="Rogers J."/>
            <person name="Rogov P."/>
            <person name="Rutman M."/>
            <person name="Schupbach R."/>
            <person name="Seaman C."/>
            <person name="Settipalli S."/>
            <person name="Sharpe T."/>
            <person name="Sheridan J."/>
            <person name="Sherpa N."/>
            <person name="Shi J."/>
            <person name="Smirnov S."/>
            <person name="Smith C."/>
            <person name="Sougnez C."/>
            <person name="Spencer B."/>
            <person name="Stalker J."/>
            <person name="Stange-thomann N."/>
            <person name="Stavropoulos S."/>
            <person name="Stetson K."/>
            <person name="Stone C."/>
            <person name="Stone S."/>
            <person name="Stubbs M."/>
            <person name="Talamas J."/>
            <person name="Tchuinga P."/>
            <person name="Tenzing P."/>
            <person name="Tesfaye S."/>
            <person name="Theodore J."/>
            <person name="Thoulutsang Y."/>
            <person name="Topham K."/>
            <person name="Towey S."/>
            <person name="Tsamla T."/>
            <person name="Tsomo N."/>
            <person name="Vallee D."/>
            <person name="Vassiliev H."/>
            <person name="Venkataraman V."/>
            <person name="Vinson J."/>
            <person name="Vo A."/>
            <person name="Wade C."/>
            <person name="Wang S."/>
            <person name="Wangchuk T."/>
            <person name="Wangdi T."/>
            <person name="Whittaker C."/>
            <person name="Wilkinson J."/>
            <person name="Wu Y."/>
            <person name="Wyman D."/>
            <person name="Yadav S."/>
            <person name="Yang S."/>
            <person name="Yang X."/>
            <person name="Yeager S."/>
            <person name="Yee E."/>
            <person name="Young G."/>
            <person name="Zainoun J."/>
            <person name="Zembeck L."/>
            <person name="Zimmer A."/>
            <person name="Zody M."/>
            <person name="Lander E."/>
        </authorList>
    </citation>
    <scope>NUCLEOTIDE SEQUENCE [LARGE SCALE GENOMIC DNA]</scope>
</reference>
<dbReference type="PRINTS" id="PR00405">
    <property type="entry name" value="REVINTRACTNG"/>
</dbReference>
<name>H2YRK3_CIOSA</name>
<dbReference type="GO" id="GO:0008270">
    <property type="term" value="F:zinc ion binding"/>
    <property type="evidence" value="ECO:0007669"/>
    <property type="project" value="UniProtKB-KW"/>
</dbReference>
<keyword evidence="4" id="KW-0479">Metal-binding</keyword>
<dbReference type="SMART" id="SM00233">
    <property type="entry name" value="PH"/>
    <property type="match status" value="2"/>
</dbReference>
<sequence>MGERNKRLLFDQLQQEKNKICADCSTEAPEWASSNIGVFMCLNCSGIHRMLGTHISRVKSCRLDQWADDAVQFMCENGNDAVNAVLERHIPVYYRKPVPADPQVYKEHFIHGKYERKEFASPGGCAHYETGKKEGYLWKRGKDGKQFKQRKFVLNMDEGTLKYFIKPDAKEPKQVISLTSLSTTLAPEKINHAHGLQLAFMKDNLTRQIYLYADEAKDAVDWYIVLRASSFYLIRKSNSQLKDEEILKRLDNHQGKQGWMEKTGPKHTEPYRKRWFSLENRRLLYFEKPLDAYPKGEIYLGSRSDGFMVRDGLPAGQTEHGFGITITTPDRDYLLCCDDKEEQKMWIQELKWIMTQPLSDQDTADLEDYKLTYQQRRKSTVRSNLTSPMALKSVLAPPK</sequence>
<dbReference type="OMA" id="EWASSNI"/>
<protein>
    <submittedName>
        <fullName evidence="11">Uncharacterized protein</fullName>
    </submittedName>
</protein>
<dbReference type="FunFam" id="1.10.220.150:FF:000011">
    <property type="entry name" value="Arf-GAP with dual PH domain-containing protein 1"/>
    <property type="match status" value="1"/>
</dbReference>
<dbReference type="InterPro" id="IPR037851">
    <property type="entry name" value="PH2_ADAP"/>
</dbReference>
<evidence type="ECO:0000256" key="3">
    <source>
        <dbReference type="ARBA" id="ARBA00022490"/>
    </source>
</evidence>
<dbReference type="GO" id="GO:0005737">
    <property type="term" value="C:cytoplasm"/>
    <property type="evidence" value="ECO:0007669"/>
    <property type="project" value="UniProtKB-SubCell"/>
</dbReference>
<evidence type="ECO:0000313" key="12">
    <source>
        <dbReference type="Proteomes" id="UP000007875"/>
    </source>
</evidence>
<organism evidence="11 12">
    <name type="scientific">Ciona savignyi</name>
    <name type="common">Pacific transparent sea squirt</name>
    <dbReference type="NCBI Taxonomy" id="51511"/>
    <lineage>
        <taxon>Eukaryota</taxon>
        <taxon>Metazoa</taxon>
        <taxon>Chordata</taxon>
        <taxon>Tunicata</taxon>
        <taxon>Ascidiacea</taxon>
        <taxon>Phlebobranchia</taxon>
        <taxon>Cionidae</taxon>
        <taxon>Ciona</taxon>
    </lineage>
</organism>
<dbReference type="SUPFAM" id="SSF57863">
    <property type="entry name" value="ArfGap/RecO-like zinc finger"/>
    <property type="match status" value="1"/>
</dbReference>
<dbReference type="InterPro" id="IPR037278">
    <property type="entry name" value="ARFGAP/RecO"/>
</dbReference>
<dbReference type="FunCoup" id="H2YRK3">
    <property type="interactions" value="3"/>
</dbReference>
<dbReference type="SUPFAM" id="SSF50729">
    <property type="entry name" value="PH domain-like"/>
    <property type="match status" value="2"/>
</dbReference>
<dbReference type="InterPro" id="IPR037849">
    <property type="entry name" value="PH1_ADAP"/>
</dbReference>
<keyword evidence="2" id="KW-0343">GTPase activation</keyword>
<keyword evidence="7" id="KW-0862">Zinc</keyword>
<feature type="domain" description="PH" evidence="9">
    <location>
        <begin position="253"/>
        <end position="355"/>
    </location>
</feature>